<feature type="transmembrane region" description="Helical" evidence="1">
    <location>
        <begin position="111"/>
        <end position="131"/>
    </location>
</feature>
<keyword evidence="1" id="KW-1133">Transmembrane helix</keyword>
<keyword evidence="1" id="KW-0472">Membrane</keyword>
<evidence type="ECO:0000256" key="1">
    <source>
        <dbReference type="SAM" id="Phobius"/>
    </source>
</evidence>
<accession>A0A1M5JF17</accession>
<organism evidence="2 3">
    <name type="scientific">Cognatishimia maritima</name>
    <dbReference type="NCBI Taxonomy" id="870908"/>
    <lineage>
        <taxon>Bacteria</taxon>
        <taxon>Pseudomonadati</taxon>
        <taxon>Pseudomonadota</taxon>
        <taxon>Alphaproteobacteria</taxon>
        <taxon>Rhodobacterales</taxon>
        <taxon>Paracoccaceae</taxon>
        <taxon>Cognatishimia</taxon>
    </lineage>
</organism>
<dbReference type="RefSeq" id="WP_072791673.1">
    <property type="nucleotide sequence ID" value="NZ_FQWM01000001.1"/>
</dbReference>
<sequence>MTHTTATRALLIANGSGIVFGAIMVLSVLLGSPAPMNFALDLIYLPLDGAQHLSDGPTSLLTAVSGGIMLGFCVMGWLVTHHIYRRDPSLGGRIIGVSFFTWYVSDSAGSIAAGAWFNVPFNSLFLALFLVPLAMNRSTRQQTATTKA</sequence>
<dbReference type="OrthoDB" id="330925at2"/>
<feature type="transmembrane region" description="Helical" evidence="1">
    <location>
        <begin position="60"/>
        <end position="78"/>
    </location>
</feature>
<dbReference type="AlphaFoldDB" id="A0A1M5JF17"/>
<evidence type="ECO:0000313" key="3">
    <source>
        <dbReference type="Proteomes" id="UP000184211"/>
    </source>
</evidence>
<protein>
    <submittedName>
        <fullName evidence="2">Uncharacterized protein</fullName>
    </submittedName>
</protein>
<dbReference type="Proteomes" id="UP000184211">
    <property type="component" value="Unassembled WGS sequence"/>
</dbReference>
<feature type="transmembrane region" description="Helical" evidence="1">
    <location>
        <begin position="9"/>
        <end position="30"/>
    </location>
</feature>
<dbReference type="EMBL" id="FQWM01000001">
    <property type="protein sequence ID" value="SHG38623.1"/>
    <property type="molecule type" value="Genomic_DNA"/>
</dbReference>
<evidence type="ECO:0000313" key="2">
    <source>
        <dbReference type="EMBL" id="SHG38623.1"/>
    </source>
</evidence>
<dbReference type="STRING" id="870908.SAMN04488044_0623"/>
<keyword evidence="3" id="KW-1185">Reference proteome</keyword>
<gene>
    <name evidence="2" type="ORF">SAMN04488044_0623</name>
</gene>
<keyword evidence="1" id="KW-0812">Transmembrane</keyword>
<name>A0A1M5JF17_9RHOB</name>
<proteinExistence type="predicted"/>
<feature type="transmembrane region" description="Helical" evidence="1">
    <location>
        <begin position="90"/>
        <end position="105"/>
    </location>
</feature>
<reference evidence="3" key="1">
    <citation type="submission" date="2016-11" db="EMBL/GenBank/DDBJ databases">
        <authorList>
            <person name="Varghese N."/>
            <person name="Submissions S."/>
        </authorList>
    </citation>
    <scope>NUCLEOTIDE SEQUENCE [LARGE SCALE GENOMIC DNA]</scope>
    <source>
        <strain evidence="3">DSM 28223</strain>
    </source>
</reference>